<evidence type="ECO:0000313" key="10">
    <source>
        <dbReference type="Proteomes" id="UP000251341"/>
    </source>
</evidence>
<evidence type="ECO:0000313" key="9">
    <source>
        <dbReference type="EMBL" id="PUE59046.1"/>
    </source>
</evidence>
<keyword evidence="2 8" id="KW-0732">Signal</keyword>
<comment type="caution">
    <text evidence="9">The sequence shown here is derived from an EMBL/GenBank/DDBJ whole genome shotgun (WGS) entry which is preliminary data.</text>
</comment>
<proteinExistence type="predicted"/>
<dbReference type="NCBIfam" id="NF047847">
    <property type="entry name" value="SS_mature_LptM"/>
    <property type="match status" value="1"/>
</dbReference>
<keyword evidence="10" id="KW-1185">Reference proteome</keyword>
<evidence type="ECO:0000256" key="7">
    <source>
        <dbReference type="SAM" id="MobiDB-lite"/>
    </source>
</evidence>
<dbReference type="EMBL" id="NESP01000001">
    <property type="protein sequence ID" value="PUE59046.1"/>
    <property type="molecule type" value="Genomic_DNA"/>
</dbReference>
<evidence type="ECO:0000256" key="4">
    <source>
        <dbReference type="ARBA" id="ARBA00023139"/>
    </source>
</evidence>
<accession>A0A315EMD7</accession>
<keyword evidence="3" id="KW-0472">Membrane</keyword>
<protein>
    <recommendedName>
        <fullName evidence="11">Lipoprotein</fullName>
    </recommendedName>
</protein>
<name>A0A315EMD7_9BURK</name>
<dbReference type="RefSeq" id="WP_108401868.1">
    <property type="nucleotide sequence ID" value="NZ_NESP01000001.1"/>
</dbReference>
<evidence type="ECO:0000256" key="1">
    <source>
        <dbReference type="ARBA" id="ARBA00004459"/>
    </source>
</evidence>
<feature type="signal peptide" evidence="8">
    <location>
        <begin position="1"/>
        <end position="26"/>
    </location>
</feature>
<organism evidence="9 10">
    <name type="scientific">Limnohabitans curvus</name>
    <dbReference type="NCBI Taxonomy" id="323423"/>
    <lineage>
        <taxon>Bacteria</taxon>
        <taxon>Pseudomonadati</taxon>
        <taxon>Pseudomonadota</taxon>
        <taxon>Betaproteobacteria</taxon>
        <taxon>Burkholderiales</taxon>
        <taxon>Comamonadaceae</taxon>
        <taxon>Limnohabitans</taxon>
    </lineage>
</organism>
<evidence type="ECO:0000256" key="2">
    <source>
        <dbReference type="ARBA" id="ARBA00022729"/>
    </source>
</evidence>
<dbReference type="Pfam" id="PF13627">
    <property type="entry name" value="LptM_cons"/>
    <property type="match status" value="1"/>
</dbReference>
<evidence type="ECO:0000256" key="6">
    <source>
        <dbReference type="ARBA" id="ARBA00023288"/>
    </source>
</evidence>
<dbReference type="GO" id="GO:0009279">
    <property type="term" value="C:cell outer membrane"/>
    <property type="evidence" value="ECO:0007669"/>
    <property type="project" value="UniProtKB-SubCell"/>
</dbReference>
<gene>
    <name evidence="9" type="ORF">B9Z44_05245</name>
</gene>
<evidence type="ECO:0000256" key="5">
    <source>
        <dbReference type="ARBA" id="ARBA00023237"/>
    </source>
</evidence>
<sequence>MGIEQKILVTGASLRACVASALCAVAALTACGQKGNLYMPSDPEFQQRAKLPDIVRRQLPGNTTAPAPAATSPASAASAATGR</sequence>
<dbReference type="PROSITE" id="PS51257">
    <property type="entry name" value="PROKAR_LIPOPROTEIN"/>
    <property type="match status" value="1"/>
</dbReference>
<evidence type="ECO:0008006" key="11">
    <source>
        <dbReference type="Google" id="ProtNLM"/>
    </source>
</evidence>
<evidence type="ECO:0000256" key="8">
    <source>
        <dbReference type="SAM" id="SignalP"/>
    </source>
</evidence>
<feature type="region of interest" description="Disordered" evidence="7">
    <location>
        <begin position="58"/>
        <end position="83"/>
    </location>
</feature>
<keyword evidence="4" id="KW-0564">Palmitate</keyword>
<dbReference type="InterPro" id="IPR032831">
    <property type="entry name" value="LptM_cons"/>
</dbReference>
<dbReference type="Proteomes" id="UP000251341">
    <property type="component" value="Unassembled WGS sequence"/>
</dbReference>
<evidence type="ECO:0000256" key="3">
    <source>
        <dbReference type="ARBA" id="ARBA00023136"/>
    </source>
</evidence>
<reference evidence="9 10" key="1">
    <citation type="submission" date="2017-04" db="EMBL/GenBank/DDBJ databases">
        <title>Unexpected and diverse lifestyles within the genus Limnohabitans.</title>
        <authorList>
            <person name="Kasalicky V."/>
            <person name="Mehrshad M."/>
            <person name="Andrei S.-A."/>
            <person name="Salcher M."/>
            <person name="Kratochvilova H."/>
            <person name="Simek K."/>
            <person name="Ghai R."/>
        </authorList>
    </citation>
    <scope>NUCLEOTIDE SEQUENCE [LARGE SCALE GENOMIC DNA]</scope>
    <source>
        <strain evidence="9 10">MWH-C5</strain>
    </source>
</reference>
<keyword evidence="6" id="KW-0449">Lipoprotein</keyword>
<feature type="compositionally biased region" description="Low complexity" evidence="7">
    <location>
        <begin position="63"/>
        <end position="83"/>
    </location>
</feature>
<feature type="chain" id="PRO_5016307957" description="Lipoprotein" evidence="8">
    <location>
        <begin position="27"/>
        <end position="83"/>
    </location>
</feature>
<dbReference type="AlphaFoldDB" id="A0A315EMD7"/>
<comment type="subcellular location">
    <subcellularLocation>
        <location evidence="1">Cell outer membrane</location>
        <topology evidence="1">Lipid-anchor</topology>
    </subcellularLocation>
</comment>
<keyword evidence="5" id="KW-0998">Cell outer membrane</keyword>